<name>A0ABV5Z755_9GAMM</name>
<dbReference type="InterPro" id="IPR026033">
    <property type="entry name" value="Azg-like_bact_archaea"/>
</dbReference>
<dbReference type="EMBL" id="JBHLZN010000001">
    <property type="protein sequence ID" value="MFB9885102.1"/>
    <property type="molecule type" value="Genomic_DNA"/>
</dbReference>
<gene>
    <name evidence="10" type="ORF">ACFFLH_01575</name>
</gene>
<keyword evidence="3 8" id="KW-0813">Transport</keyword>
<dbReference type="RefSeq" id="WP_027313288.1">
    <property type="nucleotide sequence ID" value="NZ_JBHLZN010000001.1"/>
</dbReference>
<evidence type="ECO:0000313" key="10">
    <source>
        <dbReference type="EMBL" id="MFB9885102.1"/>
    </source>
</evidence>
<feature type="transmembrane region" description="Helical" evidence="9">
    <location>
        <begin position="373"/>
        <end position="399"/>
    </location>
</feature>
<dbReference type="InterPro" id="IPR006043">
    <property type="entry name" value="NCS2"/>
</dbReference>
<feature type="transmembrane region" description="Helical" evidence="9">
    <location>
        <begin position="167"/>
        <end position="185"/>
    </location>
</feature>
<feature type="transmembrane region" description="Helical" evidence="9">
    <location>
        <begin position="131"/>
        <end position="155"/>
    </location>
</feature>
<keyword evidence="4 8" id="KW-1003">Cell membrane</keyword>
<feature type="transmembrane region" description="Helical" evidence="9">
    <location>
        <begin position="411"/>
        <end position="429"/>
    </location>
</feature>
<evidence type="ECO:0000256" key="2">
    <source>
        <dbReference type="ARBA" id="ARBA00005697"/>
    </source>
</evidence>
<comment type="similarity">
    <text evidence="2 8">Belongs to the nucleobase:cation symporter-2 (NCS2) (TC 2.A.40) family. Azg-like subfamily.</text>
</comment>
<evidence type="ECO:0000256" key="9">
    <source>
        <dbReference type="SAM" id="Phobius"/>
    </source>
</evidence>
<comment type="caution">
    <text evidence="10">The sequence shown here is derived from an EMBL/GenBank/DDBJ whole genome shotgun (WGS) entry which is preliminary data.</text>
</comment>
<feature type="transmembrane region" description="Helical" evidence="9">
    <location>
        <begin position="192"/>
        <end position="208"/>
    </location>
</feature>
<sequence length="430" mass="44417">MLESLFKLKEHGTTVRTEVVAGITTFLTMAYIIFVNPSILAISGMDQGAVFVATCVAAAIGCFIMGFIANYPIALAPGMGLNAFFTFAVVGEMGYSWQVALGAVFLSGVTFLLLSLFRVREWIINAIPQPLRMGVAAGIGLFLAIIALKSAGIVVDNPATLVGLGDVSSPSVLLTALGFVLIVALSHYRVPGSVMIGILVVTAIGIMLDEAQLAGVMSMPPSVAPTFMQMDIAGALNIGMLSIIFAFLFVDLFDTAGTLVGVSQRAGLLDEQGKLPRMGRALIADSTATMAGAMMGTSTTTSYIESAAGVSAGGRTGLTAVVVGGLFLLALFFSPLASSIPVYATAGALLYVAVLMAGALAKVEWDDITEAAPVLITAISMPLTFSIAHGIALGFISYGAIKVASGRYREAGAGALILAVLFVVKFIYLG</sequence>
<dbReference type="Pfam" id="PF00860">
    <property type="entry name" value="Xan_ur_permease"/>
    <property type="match status" value="1"/>
</dbReference>
<feature type="transmembrane region" description="Helical" evidence="9">
    <location>
        <begin position="340"/>
        <end position="361"/>
    </location>
</feature>
<proteinExistence type="inferred from homology"/>
<evidence type="ECO:0000256" key="6">
    <source>
        <dbReference type="ARBA" id="ARBA00022989"/>
    </source>
</evidence>
<organism evidence="10 11">
    <name type="scientific">Balneatrix alpica</name>
    <dbReference type="NCBI Taxonomy" id="75684"/>
    <lineage>
        <taxon>Bacteria</taxon>
        <taxon>Pseudomonadati</taxon>
        <taxon>Pseudomonadota</taxon>
        <taxon>Gammaproteobacteria</taxon>
        <taxon>Oceanospirillales</taxon>
        <taxon>Balneatrichaceae</taxon>
        <taxon>Balneatrix</taxon>
    </lineage>
</organism>
<dbReference type="PANTHER" id="PTHR43337">
    <property type="entry name" value="XANTHINE/URACIL PERMEASE C887.17-RELATED"/>
    <property type="match status" value="1"/>
</dbReference>
<keyword evidence="6 8" id="KW-1133">Transmembrane helix</keyword>
<reference evidence="10 11" key="1">
    <citation type="submission" date="2024-09" db="EMBL/GenBank/DDBJ databases">
        <authorList>
            <person name="Sun Q."/>
            <person name="Mori K."/>
        </authorList>
    </citation>
    <scope>NUCLEOTIDE SEQUENCE [LARGE SCALE GENOMIC DNA]</scope>
    <source>
        <strain evidence="10 11">ATCC 51285</strain>
    </source>
</reference>
<evidence type="ECO:0000256" key="4">
    <source>
        <dbReference type="ARBA" id="ARBA00022475"/>
    </source>
</evidence>
<feature type="transmembrane region" description="Helical" evidence="9">
    <location>
        <begin position="49"/>
        <end position="75"/>
    </location>
</feature>
<evidence type="ECO:0000256" key="8">
    <source>
        <dbReference type="PIRNR" id="PIRNR005353"/>
    </source>
</evidence>
<evidence type="ECO:0000256" key="3">
    <source>
        <dbReference type="ARBA" id="ARBA00022448"/>
    </source>
</evidence>
<keyword evidence="5 8" id="KW-0812">Transmembrane</keyword>
<feature type="transmembrane region" description="Helical" evidence="9">
    <location>
        <begin position="316"/>
        <end position="333"/>
    </location>
</feature>
<evidence type="ECO:0000256" key="7">
    <source>
        <dbReference type="ARBA" id="ARBA00023136"/>
    </source>
</evidence>
<feature type="transmembrane region" description="Helical" evidence="9">
    <location>
        <begin position="228"/>
        <end position="250"/>
    </location>
</feature>
<comment type="subcellular location">
    <subcellularLocation>
        <location evidence="1 8">Cell membrane</location>
        <topology evidence="1 8">Multi-pass membrane protein</topology>
    </subcellularLocation>
</comment>
<evidence type="ECO:0000256" key="1">
    <source>
        <dbReference type="ARBA" id="ARBA00004651"/>
    </source>
</evidence>
<dbReference type="InterPro" id="IPR045018">
    <property type="entry name" value="Azg-like"/>
</dbReference>
<protein>
    <submittedName>
        <fullName evidence="10">NCS2 family permease</fullName>
    </submittedName>
</protein>
<dbReference type="PIRSF" id="PIRSF005353">
    <property type="entry name" value="PbuG"/>
    <property type="match status" value="1"/>
</dbReference>
<accession>A0ABV5Z755</accession>
<evidence type="ECO:0000313" key="11">
    <source>
        <dbReference type="Proteomes" id="UP001589628"/>
    </source>
</evidence>
<keyword evidence="11" id="KW-1185">Reference proteome</keyword>
<feature type="transmembrane region" description="Helical" evidence="9">
    <location>
        <begin position="20"/>
        <end position="42"/>
    </location>
</feature>
<dbReference type="Proteomes" id="UP001589628">
    <property type="component" value="Unassembled WGS sequence"/>
</dbReference>
<feature type="transmembrane region" description="Helical" evidence="9">
    <location>
        <begin position="95"/>
        <end position="119"/>
    </location>
</feature>
<keyword evidence="7 8" id="KW-0472">Membrane</keyword>
<dbReference type="PANTHER" id="PTHR43337:SF1">
    <property type="entry name" value="XANTHINE_URACIL PERMEASE C887.17-RELATED"/>
    <property type="match status" value="1"/>
</dbReference>
<evidence type="ECO:0000256" key="5">
    <source>
        <dbReference type="ARBA" id="ARBA00022692"/>
    </source>
</evidence>